<dbReference type="PROSITE" id="PS00600">
    <property type="entry name" value="AA_TRANSFER_CLASS_3"/>
    <property type="match status" value="1"/>
</dbReference>
<dbReference type="Gene3D" id="3.40.640.10">
    <property type="entry name" value="Type I PLP-dependent aspartate aminotransferase-like (Major domain)"/>
    <property type="match status" value="1"/>
</dbReference>
<keyword evidence="2 3" id="KW-0663">Pyridoxal phosphate</keyword>
<dbReference type="CDD" id="cd00610">
    <property type="entry name" value="OAT_like"/>
    <property type="match status" value="1"/>
</dbReference>
<comment type="similarity">
    <text evidence="1 3">Belongs to the class-III pyridoxal-phosphate-dependent aminotransferase family.</text>
</comment>
<evidence type="ECO:0000256" key="1">
    <source>
        <dbReference type="ARBA" id="ARBA00008954"/>
    </source>
</evidence>
<evidence type="ECO:0000313" key="4">
    <source>
        <dbReference type="EMBL" id="CAH1058191.1"/>
    </source>
</evidence>
<evidence type="ECO:0000256" key="2">
    <source>
        <dbReference type="ARBA" id="ARBA00022898"/>
    </source>
</evidence>
<organism evidence="4 5">
    <name type="scientific">Paenibacillus pseudetheri</name>
    <dbReference type="NCBI Taxonomy" id="2897682"/>
    <lineage>
        <taxon>Bacteria</taxon>
        <taxon>Bacillati</taxon>
        <taxon>Bacillota</taxon>
        <taxon>Bacilli</taxon>
        <taxon>Bacillales</taxon>
        <taxon>Paenibacillaceae</taxon>
        <taxon>Paenibacillus</taxon>
    </lineage>
</organism>
<dbReference type="Proteomes" id="UP000838749">
    <property type="component" value="Unassembled WGS sequence"/>
</dbReference>
<sequence>MQVYLEKGLIIFERSEGGYYYDQKGKKYIDATSNLLSSNLGHNHPRIIQQVAKQLNQIDSCTLIYSTSKISIEYTHKLLSQIQGSFRHLFFTNSGSEATDTGIKMAKQYYFNKGQPQKNKIISLKGAYHGSTIAATAASGNEYDKRALGEEFSTFKQVRAPNNSNKPLNMTDEAWVDECIREMEDKIKSEQPETIAALLVEPVQLSNGVVVFADRYFQKLRSICDKYNILFMVDEVATGFGRTGTLFAYEEWGVQPDIVLMAKSMTNGLIPMGGVLVTGEIYDNFCGELNSTKEFSHGYTSSGHPLACAAGLATLECIVQESILNQVKEHENQLFQSLKVLESSPLVESVQGKGYMLGVNFNPNLYTDDEFEWELGGVIEMLLKKKGLIPYYEGEGKTIIAPPLNSTINQLMEIVEKIEKACKLVEQSLKLKEKSRRG</sequence>
<dbReference type="EMBL" id="CAKMAB010000030">
    <property type="protein sequence ID" value="CAH1058191.1"/>
    <property type="molecule type" value="Genomic_DNA"/>
</dbReference>
<keyword evidence="4" id="KW-0032">Aminotransferase</keyword>
<name>A0ABN8FJD4_9BACL</name>
<protein>
    <submittedName>
        <fullName evidence="4">Putrescine--pyruvate aminotransferase</fullName>
        <ecNumber evidence="4">2.6.1.113</ecNumber>
    </submittedName>
</protein>
<dbReference type="PANTHER" id="PTHR43094">
    <property type="entry name" value="AMINOTRANSFERASE"/>
    <property type="match status" value="1"/>
</dbReference>
<dbReference type="InterPro" id="IPR005814">
    <property type="entry name" value="Aminotrans_3"/>
</dbReference>
<keyword evidence="5" id="KW-1185">Reference proteome</keyword>
<dbReference type="Pfam" id="PF00202">
    <property type="entry name" value="Aminotran_3"/>
    <property type="match status" value="1"/>
</dbReference>
<dbReference type="PIRSF" id="PIRSF000521">
    <property type="entry name" value="Transaminase_4ab_Lys_Orn"/>
    <property type="match status" value="1"/>
</dbReference>
<dbReference type="EC" id="2.6.1.113" evidence="4"/>
<dbReference type="PANTHER" id="PTHR43094:SF1">
    <property type="entry name" value="AMINOTRANSFERASE CLASS-III"/>
    <property type="match status" value="1"/>
</dbReference>
<comment type="caution">
    <text evidence="4">The sequence shown here is derived from an EMBL/GenBank/DDBJ whole genome shotgun (WGS) entry which is preliminary data.</text>
</comment>
<dbReference type="SUPFAM" id="SSF53383">
    <property type="entry name" value="PLP-dependent transferases"/>
    <property type="match status" value="1"/>
</dbReference>
<proteinExistence type="inferred from homology"/>
<dbReference type="InterPro" id="IPR015422">
    <property type="entry name" value="PyrdxlP-dep_Trfase_small"/>
</dbReference>
<evidence type="ECO:0000256" key="3">
    <source>
        <dbReference type="RuleBase" id="RU003560"/>
    </source>
</evidence>
<keyword evidence="4" id="KW-0808">Transferase</keyword>
<reference evidence="4" key="1">
    <citation type="submission" date="2021-12" db="EMBL/GenBank/DDBJ databases">
        <authorList>
            <person name="Criscuolo A."/>
        </authorList>
    </citation>
    <scope>NUCLEOTIDE SEQUENCE</scope>
    <source>
        <strain evidence="4">CIP111894</strain>
    </source>
</reference>
<dbReference type="InterPro" id="IPR049704">
    <property type="entry name" value="Aminotrans_3_PPA_site"/>
</dbReference>
<gene>
    <name evidence="4" type="primary">spuC</name>
    <name evidence="4" type="ORF">PAECIP111894_04364</name>
</gene>
<dbReference type="GO" id="GO:0008483">
    <property type="term" value="F:transaminase activity"/>
    <property type="evidence" value="ECO:0007669"/>
    <property type="project" value="UniProtKB-KW"/>
</dbReference>
<dbReference type="Gene3D" id="3.90.1150.10">
    <property type="entry name" value="Aspartate Aminotransferase, domain 1"/>
    <property type="match status" value="1"/>
</dbReference>
<dbReference type="InterPro" id="IPR015424">
    <property type="entry name" value="PyrdxlP-dep_Trfase"/>
</dbReference>
<accession>A0ABN8FJD4</accession>
<dbReference type="InterPro" id="IPR015421">
    <property type="entry name" value="PyrdxlP-dep_Trfase_major"/>
</dbReference>
<evidence type="ECO:0000313" key="5">
    <source>
        <dbReference type="Proteomes" id="UP000838749"/>
    </source>
</evidence>